<comment type="subcellular location">
    <subcellularLocation>
        <location evidence="7">Cytoplasm</location>
        <location evidence="7">Nucleoid</location>
    </subcellularLocation>
</comment>
<dbReference type="GO" id="GO:2000143">
    <property type="term" value="P:negative regulation of DNA-templated transcription initiation"/>
    <property type="evidence" value="ECO:0007669"/>
    <property type="project" value="TreeGrafter"/>
</dbReference>
<feature type="domain" description="SpoVT-AbrB" evidence="8">
    <location>
        <begin position="98"/>
        <end position="143"/>
    </location>
</feature>
<dbReference type="PANTHER" id="PTHR34701:SF1">
    <property type="entry name" value="TRANSCRIPTIONAL REGULATOR MRAZ"/>
    <property type="match status" value="1"/>
</dbReference>
<gene>
    <name evidence="7" type="primary">mraZ</name>
    <name evidence="9" type="ORF">F3S47_00785</name>
</gene>
<evidence type="ECO:0000313" key="10">
    <source>
        <dbReference type="Proteomes" id="UP000326554"/>
    </source>
</evidence>
<dbReference type="InterPro" id="IPR038619">
    <property type="entry name" value="MraZ_sf"/>
</dbReference>
<dbReference type="Gene3D" id="3.40.1550.20">
    <property type="entry name" value="Transcriptional regulator MraZ domain"/>
    <property type="match status" value="1"/>
</dbReference>
<dbReference type="InterPro" id="IPR035642">
    <property type="entry name" value="MraZ_N"/>
</dbReference>
<dbReference type="CDD" id="cd16321">
    <property type="entry name" value="MraZ_C"/>
    <property type="match status" value="1"/>
</dbReference>
<evidence type="ECO:0000256" key="7">
    <source>
        <dbReference type="HAMAP-Rule" id="MF_01008"/>
    </source>
</evidence>
<dbReference type="GO" id="GO:0005737">
    <property type="term" value="C:cytoplasm"/>
    <property type="evidence" value="ECO:0007669"/>
    <property type="project" value="UniProtKB-UniRule"/>
</dbReference>
<evidence type="ECO:0000256" key="6">
    <source>
        <dbReference type="ARBA" id="ARBA00023163"/>
    </source>
</evidence>
<dbReference type="PROSITE" id="PS51740">
    <property type="entry name" value="SPOVT_ABRB"/>
    <property type="match status" value="2"/>
</dbReference>
<comment type="subunit">
    <text evidence="7">Forms oligomers.</text>
</comment>
<dbReference type="SUPFAM" id="SSF89447">
    <property type="entry name" value="AbrB/MazE/MraZ-like"/>
    <property type="match status" value="1"/>
</dbReference>
<evidence type="ECO:0000256" key="4">
    <source>
        <dbReference type="ARBA" id="ARBA00023015"/>
    </source>
</evidence>
<dbReference type="InterPro" id="IPR020603">
    <property type="entry name" value="MraZ_dom"/>
</dbReference>
<evidence type="ECO:0000256" key="5">
    <source>
        <dbReference type="ARBA" id="ARBA00023125"/>
    </source>
</evidence>
<keyword evidence="6 7" id="KW-0804">Transcription</keyword>
<evidence type="ECO:0000259" key="8">
    <source>
        <dbReference type="PROSITE" id="PS51740"/>
    </source>
</evidence>
<comment type="caution">
    <text evidence="9">The sequence shown here is derived from an EMBL/GenBank/DDBJ whole genome shotgun (WGS) entry which is preliminary data.</text>
</comment>
<dbReference type="RefSeq" id="WP_150443324.1">
    <property type="nucleotide sequence ID" value="NZ_VYQE01000001.1"/>
</dbReference>
<evidence type="ECO:0000256" key="2">
    <source>
        <dbReference type="ARBA" id="ARBA00022490"/>
    </source>
</evidence>
<dbReference type="AlphaFoldDB" id="A0A5J5GNH0"/>
<evidence type="ECO:0000256" key="3">
    <source>
        <dbReference type="ARBA" id="ARBA00022737"/>
    </source>
</evidence>
<dbReference type="GO" id="GO:0000976">
    <property type="term" value="F:transcription cis-regulatory region binding"/>
    <property type="evidence" value="ECO:0007669"/>
    <property type="project" value="TreeGrafter"/>
</dbReference>
<dbReference type="InterPro" id="IPR037914">
    <property type="entry name" value="SpoVT-AbrB_sf"/>
</dbReference>
<evidence type="ECO:0000256" key="1">
    <source>
        <dbReference type="ARBA" id="ARBA00013860"/>
    </source>
</evidence>
<dbReference type="InterPro" id="IPR007159">
    <property type="entry name" value="SpoVT-AbrB_dom"/>
</dbReference>
<dbReference type="GO" id="GO:0003700">
    <property type="term" value="F:DNA-binding transcription factor activity"/>
    <property type="evidence" value="ECO:0007669"/>
    <property type="project" value="UniProtKB-UniRule"/>
</dbReference>
<dbReference type="EMBL" id="VYQE01000001">
    <property type="protein sequence ID" value="KAA9009839.1"/>
    <property type="molecule type" value="Genomic_DNA"/>
</dbReference>
<dbReference type="HAMAP" id="MF_01008">
    <property type="entry name" value="MraZ"/>
    <property type="match status" value="1"/>
</dbReference>
<protein>
    <recommendedName>
        <fullName evidence="1 7">Transcriptional regulator MraZ</fullName>
    </recommendedName>
</protein>
<dbReference type="GO" id="GO:0009295">
    <property type="term" value="C:nucleoid"/>
    <property type="evidence" value="ECO:0007669"/>
    <property type="project" value="UniProtKB-SubCell"/>
</dbReference>
<dbReference type="CDD" id="cd16320">
    <property type="entry name" value="MraZ_N"/>
    <property type="match status" value="1"/>
</dbReference>
<keyword evidence="4 7" id="KW-0805">Transcription regulation</keyword>
<keyword evidence="3" id="KW-0677">Repeat</keyword>
<keyword evidence="10" id="KW-1185">Reference proteome</keyword>
<proteinExistence type="inferred from homology"/>
<keyword evidence="5 7" id="KW-0238">DNA-binding</keyword>
<reference evidence="9 10" key="1">
    <citation type="submission" date="2019-09" db="EMBL/GenBank/DDBJ databases">
        <authorList>
            <person name="Park J.-S."/>
            <person name="Choi H.-J."/>
        </authorList>
    </citation>
    <scope>NUCLEOTIDE SEQUENCE [LARGE SCALE GENOMIC DNA]</scope>
    <source>
        <strain evidence="9 10">176SS1-4</strain>
    </source>
</reference>
<dbReference type="PANTHER" id="PTHR34701">
    <property type="entry name" value="TRANSCRIPTIONAL REGULATOR MRAZ"/>
    <property type="match status" value="1"/>
</dbReference>
<name>A0A5J5GNH0_9RHOB</name>
<organism evidence="9 10">
    <name type="scientific">Histidinibacterium aquaticum</name>
    <dbReference type="NCBI Taxonomy" id="2613962"/>
    <lineage>
        <taxon>Bacteria</taxon>
        <taxon>Pseudomonadati</taxon>
        <taxon>Pseudomonadota</taxon>
        <taxon>Alphaproteobacteria</taxon>
        <taxon>Rhodobacterales</taxon>
        <taxon>Paracoccaceae</taxon>
        <taxon>Histidinibacterium</taxon>
    </lineage>
</organism>
<dbReference type="InterPro" id="IPR035644">
    <property type="entry name" value="MraZ_C"/>
</dbReference>
<sequence length="173" mass="19382">MSVGFTGTFYPKVDAKGRVSIPSAFREELVVNGTSDTEETAPPPSSRARVYVVHGPHLDDHVEAYTVKKFAQISAKISRIPRGDPMRRSMERNILRASTLLEIDDDGRTVLTKELREKIGAEGGGVLQFQGYADRFEIWLDQTATEVDGEDEWLQNKKAENPHYDLMSELDGL</sequence>
<dbReference type="Pfam" id="PF02381">
    <property type="entry name" value="MraZ"/>
    <property type="match status" value="1"/>
</dbReference>
<keyword evidence="2 7" id="KW-0963">Cytoplasm</keyword>
<comment type="similarity">
    <text evidence="7">Belongs to the MraZ family.</text>
</comment>
<evidence type="ECO:0000313" key="9">
    <source>
        <dbReference type="EMBL" id="KAA9009839.1"/>
    </source>
</evidence>
<dbReference type="Proteomes" id="UP000326554">
    <property type="component" value="Unassembled WGS sequence"/>
</dbReference>
<feature type="domain" description="SpoVT-AbrB" evidence="8">
    <location>
        <begin position="8"/>
        <end position="69"/>
    </location>
</feature>
<accession>A0A5J5GNH0</accession>
<dbReference type="InterPro" id="IPR003444">
    <property type="entry name" value="MraZ"/>
</dbReference>